<feature type="compositionally biased region" description="Polar residues" evidence="1">
    <location>
        <begin position="1"/>
        <end position="13"/>
    </location>
</feature>
<name>W1NHK9_AMBTC</name>
<evidence type="ECO:0000313" key="2">
    <source>
        <dbReference type="EMBL" id="ERM94976.1"/>
    </source>
</evidence>
<feature type="compositionally biased region" description="Basic and acidic residues" evidence="1">
    <location>
        <begin position="17"/>
        <end position="38"/>
    </location>
</feature>
<feature type="region of interest" description="Disordered" evidence="1">
    <location>
        <begin position="1"/>
        <end position="58"/>
    </location>
</feature>
<dbReference type="EMBL" id="KI397501">
    <property type="protein sequence ID" value="ERM94976.1"/>
    <property type="molecule type" value="Genomic_DNA"/>
</dbReference>
<evidence type="ECO:0000256" key="1">
    <source>
        <dbReference type="SAM" id="MobiDB-lite"/>
    </source>
</evidence>
<proteinExistence type="predicted"/>
<dbReference type="Proteomes" id="UP000017836">
    <property type="component" value="Unassembled WGS sequence"/>
</dbReference>
<organism evidence="2 3">
    <name type="scientific">Amborella trichopoda</name>
    <dbReference type="NCBI Taxonomy" id="13333"/>
    <lineage>
        <taxon>Eukaryota</taxon>
        <taxon>Viridiplantae</taxon>
        <taxon>Streptophyta</taxon>
        <taxon>Embryophyta</taxon>
        <taxon>Tracheophyta</taxon>
        <taxon>Spermatophyta</taxon>
        <taxon>Magnoliopsida</taxon>
        <taxon>Amborellales</taxon>
        <taxon>Amborellaceae</taxon>
        <taxon>Amborella</taxon>
    </lineage>
</organism>
<dbReference type="HOGENOM" id="CLU_2349516_0_0_1"/>
<evidence type="ECO:0000313" key="3">
    <source>
        <dbReference type="Proteomes" id="UP000017836"/>
    </source>
</evidence>
<keyword evidence="3" id="KW-1185">Reference proteome</keyword>
<accession>W1NHK9</accession>
<gene>
    <name evidence="2" type="ORF">AMTR_s00009p00222020</name>
</gene>
<dbReference type="AlphaFoldDB" id="W1NHK9"/>
<protein>
    <submittedName>
        <fullName evidence="2">Uncharacterized protein</fullName>
    </submittedName>
</protein>
<reference evidence="3" key="1">
    <citation type="journal article" date="2013" name="Science">
        <title>The Amborella genome and the evolution of flowering plants.</title>
        <authorList>
            <consortium name="Amborella Genome Project"/>
        </authorList>
    </citation>
    <scope>NUCLEOTIDE SEQUENCE [LARGE SCALE GENOMIC DNA]</scope>
</reference>
<dbReference type="Gramene" id="ERM94976">
    <property type="protein sequence ID" value="ERM94976"/>
    <property type="gene ID" value="AMTR_s00009p00222020"/>
</dbReference>
<sequence>MENVPQRTLSLTCSFPRKNDREKPEIMSETPKNRHNQDSDQIPAVSSTPETTHGDDLSCFTSDLQSFLDSIAGKDQKPDPPECVESFSEKLCGKISK</sequence>